<keyword evidence="6" id="KW-1185">Reference proteome</keyword>
<name>A0A4R1N2Z2_9FIRM</name>
<keyword evidence="4" id="KW-0479">Metal-binding</keyword>
<evidence type="ECO:0000256" key="4">
    <source>
        <dbReference type="HAMAP-Rule" id="MF_02217"/>
    </source>
</evidence>
<feature type="binding site" evidence="4">
    <location>
        <position position="131"/>
    </location>
    <ligand>
        <name>Mg(2+)</name>
        <dbReference type="ChEBI" id="CHEBI:18420"/>
    </ligand>
</feature>
<dbReference type="OrthoDB" id="9799672at2"/>
<dbReference type="EMBL" id="SMGQ01000011">
    <property type="protein sequence ID" value="TCK98384.1"/>
    <property type="molecule type" value="Genomic_DNA"/>
</dbReference>
<keyword evidence="4" id="KW-0819">tRNA processing</keyword>
<comment type="catalytic activity">
    <reaction evidence="4">
        <text>5-hydroxyuridine(34) in tRNA + S-adenosyl-L-methionine = 5-methoxyuridine(34) in tRNA + S-adenosyl-L-homocysteine + H(+)</text>
        <dbReference type="Rhea" id="RHEA:60524"/>
        <dbReference type="Rhea" id="RHEA-COMP:13381"/>
        <dbReference type="Rhea" id="RHEA-COMP:15591"/>
        <dbReference type="ChEBI" id="CHEBI:15378"/>
        <dbReference type="ChEBI" id="CHEBI:57856"/>
        <dbReference type="ChEBI" id="CHEBI:59789"/>
        <dbReference type="ChEBI" id="CHEBI:136877"/>
        <dbReference type="ChEBI" id="CHEBI:143860"/>
    </reaction>
</comment>
<dbReference type="CDD" id="cd02440">
    <property type="entry name" value="AdoMet_MTases"/>
    <property type="match status" value="1"/>
</dbReference>
<evidence type="ECO:0000256" key="3">
    <source>
        <dbReference type="ARBA" id="ARBA00022691"/>
    </source>
</evidence>
<evidence type="ECO:0000256" key="1">
    <source>
        <dbReference type="ARBA" id="ARBA00022603"/>
    </source>
</evidence>
<dbReference type="InterPro" id="IPR002935">
    <property type="entry name" value="SAM_O-MeTrfase"/>
</dbReference>
<dbReference type="InterPro" id="IPR043675">
    <property type="entry name" value="TrmR_methyltr"/>
</dbReference>
<dbReference type="Gene3D" id="3.40.50.150">
    <property type="entry name" value="Vaccinia Virus protein VP39"/>
    <property type="match status" value="1"/>
</dbReference>
<dbReference type="GO" id="GO:0008757">
    <property type="term" value="F:S-adenosylmethionine-dependent methyltransferase activity"/>
    <property type="evidence" value="ECO:0007669"/>
    <property type="project" value="TreeGrafter"/>
</dbReference>
<dbReference type="PANTHER" id="PTHR10509">
    <property type="entry name" value="O-METHYLTRANSFERASE-RELATED"/>
    <property type="match status" value="1"/>
</dbReference>
<keyword evidence="2 4" id="KW-0808">Transferase</keyword>
<feature type="binding site" evidence="4">
    <location>
        <begin position="113"/>
        <end position="114"/>
    </location>
    <ligand>
        <name>S-adenosyl-L-methionine</name>
        <dbReference type="ChEBI" id="CHEBI:59789"/>
    </ligand>
</feature>
<comment type="subunit">
    <text evidence="4">Homodimer.</text>
</comment>
<evidence type="ECO:0000313" key="5">
    <source>
        <dbReference type="EMBL" id="TCK98384.1"/>
    </source>
</evidence>
<feature type="binding site" evidence="4">
    <location>
        <position position="131"/>
    </location>
    <ligand>
        <name>S-adenosyl-L-methionine</name>
        <dbReference type="ChEBI" id="CHEBI:59789"/>
    </ligand>
</feature>
<comment type="similarity">
    <text evidence="4">Belongs to the class I-like SAM-binding methyltransferase superfamily. Cation-dependent O-methyltransferase family.</text>
</comment>
<dbReference type="GO" id="GO:0030488">
    <property type="term" value="P:tRNA methylation"/>
    <property type="evidence" value="ECO:0007669"/>
    <property type="project" value="UniProtKB-UniRule"/>
</dbReference>
<accession>A0A4R1N2Z2</accession>
<dbReference type="PROSITE" id="PS51682">
    <property type="entry name" value="SAM_OMT_I"/>
    <property type="match status" value="1"/>
</dbReference>
<dbReference type="InterPro" id="IPR050362">
    <property type="entry name" value="Cation-dep_OMT"/>
</dbReference>
<organism evidence="5 6">
    <name type="scientific">Natranaerovirga hydrolytica</name>
    <dbReference type="NCBI Taxonomy" id="680378"/>
    <lineage>
        <taxon>Bacteria</taxon>
        <taxon>Bacillati</taxon>
        <taxon>Bacillota</taxon>
        <taxon>Clostridia</taxon>
        <taxon>Lachnospirales</taxon>
        <taxon>Natranaerovirgaceae</taxon>
        <taxon>Natranaerovirga</taxon>
    </lineage>
</organism>
<feature type="binding site" evidence="4">
    <location>
        <position position="37"/>
    </location>
    <ligand>
        <name>S-adenosyl-L-methionine</name>
        <dbReference type="ChEBI" id="CHEBI:59789"/>
    </ligand>
</feature>
<keyword evidence="3 4" id="KW-0949">S-adenosyl-L-methionine</keyword>
<feature type="binding site" evidence="4">
    <location>
        <position position="67"/>
    </location>
    <ligand>
        <name>S-adenosyl-L-methionine</name>
        <dbReference type="ChEBI" id="CHEBI:59789"/>
    </ligand>
</feature>
<feature type="binding site" evidence="4">
    <location>
        <position position="157"/>
    </location>
    <ligand>
        <name>Mg(2+)</name>
        <dbReference type="ChEBI" id="CHEBI:18420"/>
    </ligand>
</feature>
<dbReference type="EC" id="2.1.1.-" evidence="4"/>
<dbReference type="AlphaFoldDB" id="A0A4R1N2Z2"/>
<protein>
    <recommendedName>
        <fullName evidence="4">tRNA 5-hydroxyuridine methyltransferase</fullName>
        <ecNumber evidence="4">2.1.1.-</ecNumber>
    </recommendedName>
    <alternativeName>
        <fullName evidence="4">ho5U methyltransferase</fullName>
    </alternativeName>
</protein>
<dbReference type="RefSeq" id="WP_132280855.1">
    <property type="nucleotide sequence ID" value="NZ_SMGQ01000011.1"/>
</dbReference>
<proteinExistence type="inferred from homology"/>
<keyword evidence="4" id="KW-0460">Magnesium</keyword>
<dbReference type="InterPro" id="IPR029063">
    <property type="entry name" value="SAM-dependent_MTases_sf"/>
</dbReference>
<comment type="function">
    <text evidence="4">Catalyzes the methylation of 5-hydroxyuridine (ho5U) to form 5-methoxyuridine (mo5U) at position 34 in tRNAs.</text>
</comment>
<dbReference type="GO" id="GO:0008171">
    <property type="term" value="F:O-methyltransferase activity"/>
    <property type="evidence" value="ECO:0007669"/>
    <property type="project" value="InterPro"/>
</dbReference>
<keyword evidence="1 4" id="KW-0489">Methyltransferase</keyword>
<evidence type="ECO:0000313" key="6">
    <source>
        <dbReference type="Proteomes" id="UP000294545"/>
    </source>
</evidence>
<dbReference type="GO" id="GO:0016300">
    <property type="term" value="F:tRNA (uridine) methyltransferase activity"/>
    <property type="evidence" value="ECO:0007669"/>
    <property type="project" value="UniProtKB-UniRule"/>
</dbReference>
<dbReference type="HAMAP" id="MF_02217">
    <property type="entry name" value="TrmR_methyltr"/>
    <property type="match status" value="1"/>
</dbReference>
<feature type="binding site" evidence="4">
    <location>
        <position position="85"/>
    </location>
    <ligand>
        <name>S-adenosyl-L-methionine</name>
        <dbReference type="ChEBI" id="CHEBI:59789"/>
    </ligand>
</feature>
<reference evidence="5 6" key="1">
    <citation type="submission" date="2019-03" db="EMBL/GenBank/DDBJ databases">
        <title>Genomic Encyclopedia of Type Strains, Phase IV (KMG-IV): sequencing the most valuable type-strain genomes for metagenomic binning, comparative biology and taxonomic classification.</title>
        <authorList>
            <person name="Goeker M."/>
        </authorList>
    </citation>
    <scope>NUCLEOTIDE SEQUENCE [LARGE SCALE GENOMIC DNA]</scope>
    <source>
        <strain evidence="5 6">DSM 24176</strain>
    </source>
</reference>
<sequence length="215" mass="24503">MITDGQILDYLSAIEPDRSNILETIENEAIKLDIPIIKKDVQGLLRFILGIHKPKKILEIGTAVGFSSVLMSEYASKETSIITIERSPYMINLAKQNIEKANKTNQIQIIEKDAQDALKGLKEQFDFIFLDAAKGQYITFLPYCVKLLKTGGVLISDNVLQDGNVAKSRYSVARRYRTIHTRMREYLWEINHHQLLETTILPIGDGITMSYKKEK</sequence>
<gene>
    <name evidence="4" type="primary">trmR</name>
    <name evidence="5" type="ORF">EDC19_0804</name>
</gene>
<feature type="binding site" evidence="4">
    <location>
        <position position="158"/>
    </location>
    <ligand>
        <name>Mg(2+)</name>
        <dbReference type="ChEBI" id="CHEBI:18420"/>
    </ligand>
</feature>
<dbReference type="PANTHER" id="PTHR10509:SF14">
    <property type="entry name" value="CAFFEOYL-COA O-METHYLTRANSFERASE 3-RELATED"/>
    <property type="match status" value="1"/>
</dbReference>
<evidence type="ECO:0000256" key="2">
    <source>
        <dbReference type="ARBA" id="ARBA00022679"/>
    </source>
</evidence>
<dbReference type="SUPFAM" id="SSF53335">
    <property type="entry name" value="S-adenosyl-L-methionine-dependent methyltransferases"/>
    <property type="match status" value="1"/>
</dbReference>
<dbReference type="Pfam" id="PF01596">
    <property type="entry name" value="Methyltransf_3"/>
    <property type="match status" value="1"/>
</dbReference>
<comment type="caution">
    <text evidence="5">The sequence shown here is derived from an EMBL/GenBank/DDBJ whole genome shotgun (WGS) entry which is preliminary data.</text>
</comment>
<dbReference type="GO" id="GO:0000287">
    <property type="term" value="F:magnesium ion binding"/>
    <property type="evidence" value="ECO:0007669"/>
    <property type="project" value="UniProtKB-UniRule"/>
</dbReference>
<dbReference type="Proteomes" id="UP000294545">
    <property type="component" value="Unassembled WGS sequence"/>
</dbReference>